<accession>A0A077NBE8</accession>
<dbReference type="InterPro" id="IPR010982">
    <property type="entry name" value="Lambda_DNA-bd_dom_sf"/>
</dbReference>
<feature type="region of interest" description="Disordered" evidence="1">
    <location>
        <begin position="151"/>
        <end position="235"/>
    </location>
</feature>
<evidence type="ECO:0000256" key="1">
    <source>
        <dbReference type="SAM" id="MobiDB-lite"/>
    </source>
</evidence>
<dbReference type="RefSeq" id="WP_038216357.1">
    <property type="nucleotide sequence ID" value="NZ_CAWLWN010000183.1"/>
</dbReference>
<dbReference type="SUPFAM" id="SSF47413">
    <property type="entry name" value="lambda repressor-like DNA-binding domains"/>
    <property type="match status" value="1"/>
</dbReference>
<sequence>MKTETYPEEANLTTGQILRQAREKLELSQQTVADRLCLKLSTVRDIEEDNTQSNIALTFLRGYIRAYAKLVRVPESDILSTLNKQMPAKAGKVSPMQSFSSGKKRKKRDGWLMKITWGVLIVLLGMTGWWWWQNYTAQQKDLASMTTQSDDYNAQAQGDESDLGTSTTDLGQLSDHAKDDNSVAAAQEETSSALANPAANSNASSPGNQSVVNSVPATTNTAPNSAVNTSSPDVNNISTVNSDELVMNFKARCWLQITDANGKTLFMGTKDKGSSLKLSGALPYKLKIGAPAAVDIQFQGKTVDMARFVKVNRIAQLKLPENN</sequence>
<dbReference type="SMART" id="SM00530">
    <property type="entry name" value="HTH_XRE"/>
    <property type="match status" value="1"/>
</dbReference>
<name>A0A077NBE8_XENBV</name>
<feature type="transmembrane region" description="Helical" evidence="2">
    <location>
        <begin position="111"/>
        <end position="132"/>
    </location>
</feature>
<dbReference type="Pfam" id="PF13464">
    <property type="entry name" value="RodZ_C"/>
    <property type="match status" value="1"/>
</dbReference>
<dbReference type="EMBL" id="CBSW010000118">
    <property type="protein sequence ID" value="CDG96319.1"/>
    <property type="molecule type" value="Genomic_DNA"/>
</dbReference>
<dbReference type="CDD" id="cd00093">
    <property type="entry name" value="HTH_XRE"/>
    <property type="match status" value="1"/>
</dbReference>
<protein>
    <submittedName>
        <fullName evidence="4">Putative HTH-type transcriptional regulator yfgA</fullName>
    </submittedName>
</protein>
<dbReference type="HOGENOM" id="CLU_047530_3_1_6"/>
<feature type="compositionally biased region" description="Polar residues" evidence="1">
    <location>
        <begin position="207"/>
        <end position="235"/>
    </location>
</feature>
<dbReference type="GO" id="GO:0003677">
    <property type="term" value="F:DNA binding"/>
    <property type="evidence" value="ECO:0007669"/>
    <property type="project" value="InterPro"/>
</dbReference>
<dbReference type="Gene3D" id="1.10.260.40">
    <property type="entry name" value="lambda repressor-like DNA-binding domains"/>
    <property type="match status" value="1"/>
</dbReference>
<gene>
    <name evidence="4" type="ORF">XBP1_2040042</name>
</gene>
<dbReference type="InterPro" id="IPR025194">
    <property type="entry name" value="RodZ-like_C"/>
</dbReference>
<reference evidence="4" key="1">
    <citation type="submission" date="2013-07" db="EMBL/GenBank/DDBJ databases">
        <title>Sub-species coevolution in mutualistic symbiosis.</title>
        <authorList>
            <person name="Murfin K."/>
            <person name="Klassen J."/>
            <person name="Lee M."/>
            <person name="Forst S."/>
            <person name="Stock P."/>
            <person name="Goodrich-Blair H."/>
        </authorList>
    </citation>
    <scope>NUCLEOTIDE SEQUENCE [LARGE SCALE GENOMIC DNA]</scope>
    <source>
        <strain evidence="4">Puntauvense</strain>
    </source>
</reference>
<dbReference type="AlphaFoldDB" id="A0A077NBE8"/>
<proteinExistence type="predicted"/>
<organism evidence="4 5">
    <name type="scientific">Xenorhabdus bovienii str. puntauvense</name>
    <dbReference type="NCBI Taxonomy" id="1398201"/>
    <lineage>
        <taxon>Bacteria</taxon>
        <taxon>Pseudomonadati</taxon>
        <taxon>Pseudomonadota</taxon>
        <taxon>Gammaproteobacteria</taxon>
        <taxon>Enterobacterales</taxon>
        <taxon>Morganellaceae</taxon>
        <taxon>Xenorhabdus</taxon>
    </lineage>
</organism>
<keyword evidence="2" id="KW-0812">Transmembrane</keyword>
<comment type="caution">
    <text evidence="4">The sequence shown here is derived from an EMBL/GenBank/DDBJ whole genome shotgun (WGS) entry which is preliminary data.</text>
</comment>
<dbReference type="PANTHER" id="PTHR34475:SF1">
    <property type="entry name" value="CYTOSKELETON PROTEIN RODZ"/>
    <property type="match status" value="1"/>
</dbReference>
<dbReference type="InterPro" id="IPR050400">
    <property type="entry name" value="Bact_Cytoskel_RodZ"/>
</dbReference>
<evidence type="ECO:0000313" key="4">
    <source>
        <dbReference type="EMBL" id="CDG96319.1"/>
    </source>
</evidence>
<keyword evidence="2" id="KW-0472">Membrane</keyword>
<keyword evidence="2" id="KW-1133">Transmembrane helix</keyword>
<dbReference type="NCBIfam" id="NF008109">
    <property type="entry name" value="PRK10856.1"/>
    <property type="match status" value="1"/>
</dbReference>
<evidence type="ECO:0000259" key="3">
    <source>
        <dbReference type="PROSITE" id="PS50943"/>
    </source>
</evidence>
<feature type="compositionally biased region" description="Polar residues" evidence="1">
    <location>
        <begin position="151"/>
        <end position="171"/>
    </location>
</feature>
<feature type="domain" description="HTH cro/C1-type" evidence="3">
    <location>
        <begin position="18"/>
        <end position="47"/>
    </location>
</feature>
<evidence type="ECO:0000256" key="2">
    <source>
        <dbReference type="SAM" id="Phobius"/>
    </source>
</evidence>
<dbReference type="Proteomes" id="UP000028511">
    <property type="component" value="Unassembled WGS sequence"/>
</dbReference>
<dbReference type="Pfam" id="PF13413">
    <property type="entry name" value="HTH_25"/>
    <property type="match status" value="1"/>
</dbReference>
<evidence type="ECO:0000313" key="5">
    <source>
        <dbReference type="Proteomes" id="UP000028511"/>
    </source>
</evidence>
<feature type="compositionally biased region" description="Low complexity" evidence="1">
    <location>
        <begin position="191"/>
        <end position="206"/>
    </location>
</feature>
<dbReference type="PROSITE" id="PS50943">
    <property type="entry name" value="HTH_CROC1"/>
    <property type="match status" value="1"/>
</dbReference>
<dbReference type="InterPro" id="IPR001387">
    <property type="entry name" value="Cro/C1-type_HTH"/>
</dbReference>
<dbReference type="PANTHER" id="PTHR34475">
    <property type="match status" value="1"/>
</dbReference>